<dbReference type="InterPro" id="IPR018391">
    <property type="entry name" value="PQQ_b-propeller_rpt"/>
</dbReference>
<feature type="domain" description="Pyrrolo-quinoline quinone repeat" evidence="1">
    <location>
        <begin position="43"/>
        <end position="105"/>
    </location>
</feature>
<dbReference type="Pfam" id="PF13360">
    <property type="entry name" value="PQQ_2"/>
    <property type="match status" value="2"/>
</dbReference>
<feature type="non-terminal residue" evidence="2">
    <location>
        <position position="439"/>
    </location>
</feature>
<dbReference type="InterPro" id="IPR015943">
    <property type="entry name" value="WD40/YVTN_repeat-like_dom_sf"/>
</dbReference>
<dbReference type="AlphaFoldDB" id="A0A0F9A6E5"/>
<dbReference type="PANTHER" id="PTHR34512">
    <property type="entry name" value="CELL SURFACE PROTEIN"/>
    <property type="match status" value="1"/>
</dbReference>
<dbReference type="InterPro" id="IPR002372">
    <property type="entry name" value="PQQ_rpt_dom"/>
</dbReference>
<comment type="caution">
    <text evidence="2">The sequence shown here is derived from an EMBL/GenBank/DDBJ whole genome shotgun (WGS) entry which is preliminary data.</text>
</comment>
<sequence>PAAAKPAKEDIWVYLSSVGDLLYGASGESLKLGANWNTKYPRGNSRSIFAIDRTTGRPRWVRNVEAMVSSFAIDGGRLYYCDPAYGLHALDAATGQEVWVNKQTGFTETTDIVKGVYHDGKYWVLFHPTSGRYIDLARSGDRKKIGGFFSDATRNSRRLAAFDVRDGRRLFTCEIPGAVAGVSFVGKTAFTGAQHQGQGGVTAVDTGTGQVKWRSPKLGQNCSPALATPNTVLVRSGVARMLDYRRYTQTGKRADLRWTSLTTIRPTCALAALPANGMLFVPGPGCFCPTPLRGNLGLSPGRPAAPDRAERLVKGPAYGKAVDGRDDTGAWATWRGVDERPDQFLADTMWSSGPLSSAHHALQNDCQACHVDAFVTVTDKTCLTCHEEDAHDHAAKPRLLTARGAPEGFGKIGAAFSSAFNKPPGRCVECHSEHEGAGA</sequence>
<dbReference type="CDD" id="cd08168">
    <property type="entry name" value="Cytochrom_C3"/>
    <property type="match status" value="1"/>
</dbReference>
<evidence type="ECO:0000259" key="1">
    <source>
        <dbReference type="Pfam" id="PF13360"/>
    </source>
</evidence>
<protein>
    <recommendedName>
        <fullName evidence="1">Pyrrolo-quinoline quinone repeat domain-containing protein</fullName>
    </recommendedName>
</protein>
<evidence type="ECO:0000313" key="2">
    <source>
        <dbReference type="EMBL" id="KKK93760.1"/>
    </source>
</evidence>
<dbReference type="InterPro" id="IPR011047">
    <property type="entry name" value="Quinoprotein_ADH-like_sf"/>
</dbReference>
<dbReference type="SUPFAM" id="SSF48695">
    <property type="entry name" value="Multiheme cytochromes"/>
    <property type="match status" value="1"/>
</dbReference>
<reference evidence="2" key="1">
    <citation type="journal article" date="2015" name="Nature">
        <title>Complex archaea that bridge the gap between prokaryotes and eukaryotes.</title>
        <authorList>
            <person name="Spang A."/>
            <person name="Saw J.H."/>
            <person name="Jorgensen S.L."/>
            <person name="Zaremba-Niedzwiedzka K."/>
            <person name="Martijn J."/>
            <person name="Lind A.E."/>
            <person name="van Eijk R."/>
            <person name="Schleper C."/>
            <person name="Guy L."/>
            <person name="Ettema T.J."/>
        </authorList>
    </citation>
    <scope>NUCLEOTIDE SEQUENCE</scope>
</reference>
<dbReference type="Gene3D" id="2.130.10.10">
    <property type="entry name" value="YVTN repeat-like/Quinoprotein amine dehydrogenase"/>
    <property type="match status" value="1"/>
</dbReference>
<name>A0A0F9A6E5_9ZZZZ</name>
<feature type="non-terminal residue" evidence="2">
    <location>
        <position position="1"/>
    </location>
</feature>
<dbReference type="EMBL" id="LAZR01047635">
    <property type="protein sequence ID" value="KKK93760.1"/>
    <property type="molecule type" value="Genomic_DNA"/>
</dbReference>
<feature type="domain" description="Pyrrolo-quinoline quinone repeat" evidence="1">
    <location>
        <begin position="158"/>
        <end position="259"/>
    </location>
</feature>
<dbReference type="PANTHER" id="PTHR34512:SF30">
    <property type="entry name" value="OUTER MEMBRANE PROTEIN ASSEMBLY FACTOR BAMB"/>
    <property type="match status" value="1"/>
</dbReference>
<dbReference type="SUPFAM" id="SSF50998">
    <property type="entry name" value="Quinoprotein alcohol dehydrogenase-like"/>
    <property type="match status" value="1"/>
</dbReference>
<organism evidence="2">
    <name type="scientific">marine sediment metagenome</name>
    <dbReference type="NCBI Taxonomy" id="412755"/>
    <lineage>
        <taxon>unclassified sequences</taxon>
        <taxon>metagenomes</taxon>
        <taxon>ecological metagenomes</taxon>
    </lineage>
</organism>
<dbReference type="SMART" id="SM00564">
    <property type="entry name" value="PQQ"/>
    <property type="match status" value="3"/>
</dbReference>
<proteinExistence type="predicted"/>
<dbReference type="Gene3D" id="3.90.10.10">
    <property type="entry name" value="Cytochrome C3"/>
    <property type="match status" value="1"/>
</dbReference>
<dbReference type="InterPro" id="IPR036280">
    <property type="entry name" value="Multihaem_cyt_sf"/>
</dbReference>
<gene>
    <name evidence="2" type="ORF">LCGC14_2689660</name>
</gene>
<accession>A0A0F9A6E5</accession>